<keyword evidence="2" id="KW-1133">Transmembrane helix</keyword>
<feature type="transmembrane region" description="Helical" evidence="2">
    <location>
        <begin position="110"/>
        <end position="131"/>
    </location>
</feature>
<evidence type="ECO:0000256" key="1">
    <source>
        <dbReference type="SAM" id="MobiDB-lite"/>
    </source>
</evidence>
<evidence type="ECO:0000313" key="4">
    <source>
        <dbReference type="Proteomes" id="UP000011723"/>
    </source>
</evidence>
<proteinExistence type="predicted"/>
<gene>
    <name evidence="3" type="ORF">A605_13510</name>
</gene>
<protein>
    <submittedName>
        <fullName evidence="3">Uncharacterized protein</fullName>
    </submittedName>
</protein>
<dbReference type="AlphaFoldDB" id="M1NQP4"/>
<dbReference type="RefSeq" id="WP_015402112.1">
    <property type="nucleotide sequence ID" value="NC_020302.1"/>
</dbReference>
<feature type="transmembrane region" description="Helical" evidence="2">
    <location>
        <begin position="143"/>
        <end position="167"/>
    </location>
</feature>
<dbReference type="eggNOG" id="ENOG503002A">
    <property type="taxonomic scope" value="Bacteria"/>
</dbReference>
<reference evidence="3 4" key="1">
    <citation type="journal article" date="2012" name="Stand. Genomic Sci.">
        <title>Genome sequence of the halotolerant bacterium Corynebacterium halotolerans type strain YIM 70093(T) (= DSM 44683(T)).</title>
        <authorList>
            <person name="Ruckert C."/>
            <person name="Albersmeier A."/>
            <person name="Al-Dilaimi A."/>
            <person name="Niehaus K."/>
            <person name="Szczepanowski R."/>
            <person name="Kalinowski J."/>
        </authorList>
    </citation>
    <scope>NUCLEOTIDE SEQUENCE [LARGE SCALE GENOMIC DNA]</scope>
    <source>
        <strain evidence="3">YIM 70093</strain>
    </source>
</reference>
<feature type="transmembrane region" description="Helical" evidence="2">
    <location>
        <begin position="66"/>
        <end position="90"/>
    </location>
</feature>
<name>M1NQP4_9CORY</name>
<evidence type="ECO:0000313" key="3">
    <source>
        <dbReference type="EMBL" id="AGF73698.1"/>
    </source>
</evidence>
<keyword evidence="2" id="KW-0472">Membrane</keyword>
<dbReference type="OrthoDB" id="4774281at2"/>
<keyword evidence="2" id="KW-0812">Transmembrane</keyword>
<feature type="compositionally biased region" description="Basic and acidic residues" evidence="1">
    <location>
        <begin position="1"/>
        <end position="30"/>
    </location>
</feature>
<feature type="region of interest" description="Disordered" evidence="1">
    <location>
        <begin position="1"/>
        <end position="46"/>
    </location>
</feature>
<accession>M1NQP4</accession>
<dbReference type="KEGG" id="chn:A605_13510"/>
<evidence type="ECO:0000256" key="2">
    <source>
        <dbReference type="SAM" id="Phobius"/>
    </source>
</evidence>
<dbReference type="HOGENOM" id="CLU_115314_0_0_11"/>
<dbReference type="STRING" id="1121362.A605_13510"/>
<keyword evidence="4" id="KW-1185">Reference proteome</keyword>
<dbReference type="EMBL" id="CP003697">
    <property type="protein sequence ID" value="AGF73698.1"/>
    <property type="molecule type" value="Genomic_DNA"/>
</dbReference>
<organism evidence="3 4">
    <name type="scientific">Corynebacterium halotolerans YIM 70093 = DSM 44683</name>
    <dbReference type="NCBI Taxonomy" id="1121362"/>
    <lineage>
        <taxon>Bacteria</taxon>
        <taxon>Bacillati</taxon>
        <taxon>Actinomycetota</taxon>
        <taxon>Actinomycetes</taxon>
        <taxon>Mycobacteriales</taxon>
        <taxon>Corynebacteriaceae</taxon>
        <taxon>Corynebacterium</taxon>
    </lineage>
</organism>
<dbReference type="Proteomes" id="UP000011723">
    <property type="component" value="Chromosome"/>
</dbReference>
<sequence>MSEDKFSGDDTPGWDRRSGHPENDLSRDEEYGIPPRPEPRTFDDLADSVDPVAQEERNRRSGRQAVAWLVGVPVLTFVLAVVLGVVFRLLGGPLCEDGDSTWLCTRSAQIWWPIITSLVPVTGLLGCAVIIVRKLRTYTRWRIWMGVFWALVPFTMLWMTSTIPIAMTGGDFF</sequence>
<dbReference type="PATRIC" id="fig|1121362.3.peg.2748"/>